<proteinExistence type="predicted"/>
<dbReference type="Proteomes" id="UP000887566">
    <property type="component" value="Unplaced"/>
</dbReference>
<accession>A0A914WBI7</accession>
<evidence type="ECO:0000313" key="3">
    <source>
        <dbReference type="WBParaSite" id="PSAMB.scaffold3696size17214.g22277.t1"/>
    </source>
</evidence>
<protein>
    <submittedName>
        <fullName evidence="3">Uncharacterized protein</fullName>
    </submittedName>
</protein>
<evidence type="ECO:0000256" key="1">
    <source>
        <dbReference type="SAM" id="MobiDB-lite"/>
    </source>
</evidence>
<feature type="region of interest" description="Disordered" evidence="1">
    <location>
        <begin position="1"/>
        <end position="57"/>
    </location>
</feature>
<dbReference type="WBParaSite" id="PSAMB.scaffold3696size17214.g22277.t1">
    <property type="protein sequence ID" value="PSAMB.scaffold3696size17214.g22277.t1"/>
    <property type="gene ID" value="PSAMB.scaffold3696size17214.g22277"/>
</dbReference>
<organism evidence="2 3">
    <name type="scientific">Plectus sambesii</name>
    <dbReference type="NCBI Taxonomy" id="2011161"/>
    <lineage>
        <taxon>Eukaryota</taxon>
        <taxon>Metazoa</taxon>
        <taxon>Ecdysozoa</taxon>
        <taxon>Nematoda</taxon>
        <taxon>Chromadorea</taxon>
        <taxon>Plectida</taxon>
        <taxon>Plectina</taxon>
        <taxon>Plectoidea</taxon>
        <taxon>Plectidae</taxon>
        <taxon>Plectus</taxon>
    </lineage>
</organism>
<dbReference type="AlphaFoldDB" id="A0A914WBI7"/>
<reference evidence="3" key="1">
    <citation type="submission" date="2022-11" db="UniProtKB">
        <authorList>
            <consortium name="WormBaseParasite"/>
        </authorList>
    </citation>
    <scope>IDENTIFICATION</scope>
</reference>
<evidence type="ECO:0000313" key="2">
    <source>
        <dbReference type="Proteomes" id="UP000887566"/>
    </source>
</evidence>
<sequence length="57" mass="6229">MGDASFGSRRRSPPPSKDQTDNPRQTTAATAETTPQAAPFSRPSSFVRAPFDCRRFA</sequence>
<name>A0A914WBI7_9BILA</name>
<feature type="compositionally biased region" description="Low complexity" evidence="1">
    <location>
        <begin position="25"/>
        <end position="39"/>
    </location>
</feature>
<keyword evidence="2" id="KW-1185">Reference proteome</keyword>